<evidence type="ECO:0000313" key="9">
    <source>
        <dbReference type="Proteomes" id="UP000190625"/>
    </source>
</evidence>
<evidence type="ECO:0000256" key="2">
    <source>
        <dbReference type="ARBA" id="ARBA00011123"/>
    </source>
</evidence>
<dbReference type="GO" id="GO:0050567">
    <property type="term" value="F:glutaminyl-tRNA synthase (glutamine-hydrolyzing) activity"/>
    <property type="evidence" value="ECO:0007669"/>
    <property type="project" value="UniProtKB-UniRule"/>
</dbReference>
<evidence type="ECO:0000256" key="5">
    <source>
        <dbReference type="ARBA" id="ARBA00047913"/>
    </source>
</evidence>
<reference evidence="9" key="1">
    <citation type="submission" date="2017-02" db="EMBL/GenBank/DDBJ databases">
        <authorList>
            <person name="Varghese N."/>
            <person name="Submissions S."/>
        </authorList>
    </citation>
    <scope>NUCLEOTIDE SEQUENCE [LARGE SCALE GENOMIC DNA]</scope>
    <source>
        <strain evidence="9">ATCC BAA-73</strain>
    </source>
</reference>
<feature type="region of interest" description="Disordered" evidence="7">
    <location>
        <begin position="77"/>
        <end position="98"/>
    </location>
</feature>
<dbReference type="RefSeq" id="WP_078808899.1">
    <property type="nucleotide sequence ID" value="NZ_FUWM01000004.1"/>
</dbReference>
<dbReference type="Gene3D" id="1.10.20.60">
    <property type="entry name" value="Glu-tRNAGln amidotransferase C subunit, N-terminal domain"/>
    <property type="match status" value="1"/>
</dbReference>
<evidence type="ECO:0000256" key="7">
    <source>
        <dbReference type="SAM" id="MobiDB-lite"/>
    </source>
</evidence>
<dbReference type="STRING" id="142842.SAMN02745118_00378"/>
<feature type="compositionally biased region" description="Basic and acidic residues" evidence="7">
    <location>
        <begin position="77"/>
        <end position="87"/>
    </location>
</feature>
<accession>A0A1T4JSB4</accession>
<evidence type="ECO:0000256" key="3">
    <source>
        <dbReference type="ARBA" id="ARBA00024799"/>
    </source>
</evidence>
<keyword evidence="8" id="KW-0808">Transferase</keyword>
<dbReference type="InterPro" id="IPR036113">
    <property type="entry name" value="Asp/Glu-ADT_sf_sub_c"/>
</dbReference>
<dbReference type="InterPro" id="IPR003837">
    <property type="entry name" value="GatC"/>
</dbReference>
<gene>
    <name evidence="6" type="primary">gatC</name>
    <name evidence="8" type="ORF">SAMN02745118_00378</name>
</gene>
<evidence type="ECO:0000256" key="1">
    <source>
        <dbReference type="ARBA" id="ARBA00010757"/>
    </source>
</evidence>
<dbReference type="PANTHER" id="PTHR15004:SF0">
    <property type="entry name" value="GLUTAMYL-TRNA(GLN) AMIDOTRANSFERASE SUBUNIT C, MITOCHONDRIAL"/>
    <property type="match status" value="1"/>
</dbReference>
<dbReference type="OrthoDB" id="9813938at2"/>
<dbReference type="Pfam" id="PF02686">
    <property type="entry name" value="GatC"/>
    <property type="match status" value="1"/>
</dbReference>
<organism evidence="8 9">
    <name type="scientific">Selenihalanaerobacter shriftii</name>
    <dbReference type="NCBI Taxonomy" id="142842"/>
    <lineage>
        <taxon>Bacteria</taxon>
        <taxon>Bacillati</taxon>
        <taxon>Bacillota</taxon>
        <taxon>Clostridia</taxon>
        <taxon>Halanaerobiales</taxon>
        <taxon>Halobacteroidaceae</taxon>
        <taxon>Selenihalanaerobacter</taxon>
    </lineage>
</organism>
<evidence type="ECO:0000256" key="6">
    <source>
        <dbReference type="HAMAP-Rule" id="MF_00122"/>
    </source>
</evidence>
<dbReference type="GO" id="GO:0006412">
    <property type="term" value="P:translation"/>
    <property type="evidence" value="ECO:0007669"/>
    <property type="project" value="UniProtKB-UniRule"/>
</dbReference>
<keyword evidence="6" id="KW-0067">ATP-binding</keyword>
<sequence length="98" mass="11044">MKIDQATVEKVAMLARLELSTEEEEKMTDQLNDILDYADKLNELDTEGVEPTAHALPIKNVFREDVVEESLDRDIALENAPEKKDGSFKVPKVIETGE</sequence>
<dbReference type="AlphaFoldDB" id="A0A1T4JSB4"/>
<dbReference type="GO" id="GO:0016740">
    <property type="term" value="F:transferase activity"/>
    <property type="evidence" value="ECO:0007669"/>
    <property type="project" value="UniProtKB-KW"/>
</dbReference>
<evidence type="ECO:0000313" key="8">
    <source>
        <dbReference type="EMBL" id="SJZ33092.1"/>
    </source>
</evidence>
<comment type="catalytic activity">
    <reaction evidence="4 6">
        <text>L-aspartyl-tRNA(Asn) + L-glutamine + ATP + H2O = L-asparaginyl-tRNA(Asn) + L-glutamate + ADP + phosphate + 2 H(+)</text>
        <dbReference type="Rhea" id="RHEA:14513"/>
        <dbReference type="Rhea" id="RHEA-COMP:9674"/>
        <dbReference type="Rhea" id="RHEA-COMP:9677"/>
        <dbReference type="ChEBI" id="CHEBI:15377"/>
        <dbReference type="ChEBI" id="CHEBI:15378"/>
        <dbReference type="ChEBI" id="CHEBI:29985"/>
        <dbReference type="ChEBI" id="CHEBI:30616"/>
        <dbReference type="ChEBI" id="CHEBI:43474"/>
        <dbReference type="ChEBI" id="CHEBI:58359"/>
        <dbReference type="ChEBI" id="CHEBI:78515"/>
        <dbReference type="ChEBI" id="CHEBI:78516"/>
        <dbReference type="ChEBI" id="CHEBI:456216"/>
    </reaction>
</comment>
<dbReference type="GO" id="GO:0006450">
    <property type="term" value="P:regulation of translational fidelity"/>
    <property type="evidence" value="ECO:0007669"/>
    <property type="project" value="InterPro"/>
</dbReference>
<dbReference type="GO" id="GO:0005524">
    <property type="term" value="F:ATP binding"/>
    <property type="evidence" value="ECO:0007669"/>
    <property type="project" value="UniProtKB-KW"/>
</dbReference>
<dbReference type="SUPFAM" id="SSF141000">
    <property type="entry name" value="Glu-tRNAGln amidotransferase C subunit"/>
    <property type="match status" value="1"/>
</dbReference>
<dbReference type="Proteomes" id="UP000190625">
    <property type="component" value="Unassembled WGS sequence"/>
</dbReference>
<comment type="function">
    <text evidence="3 6">Allows the formation of correctly charged Asn-tRNA(Asn) or Gln-tRNA(Gln) through the transamidation of misacylated Asp-tRNA(Asn) or Glu-tRNA(Gln) in organisms which lack either or both of asparaginyl-tRNA or glutaminyl-tRNA synthetases. The reaction takes place in the presence of glutamine and ATP through an activated phospho-Asp-tRNA(Asn) or phospho-Glu-tRNA(Gln).</text>
</comment>
<comment type="catalytic activity">
    <reaction evidence="5 6">
        <text>L-glutamyl-tRNA(Gln) + L-glutamine + ATP + H2O = L-glutaminyl-tRNA(Gln) + L-glutamate + ADP + phosphate + H(+)</text>
        <dbReference type="Rhea" id="RHEA:17521"/>
        <dbReference type="Rhea" id="RHEA-COMP:9681"/>
        <dbReference type="Rhea" id="RHEA-COMP:9684"/>
        <dbReference type="ChEBI" id="CHEBI:15377"/>
        <dbReference type="ChEBI" id="CHEBI:15378"/>
        <dbReference type="ChEBI" id="CHEBI:29985"/>
        <dbReference type="ChEBI" id="CHEBI:30616"/>
        <dbReference type="ChEBI" id="CHEBI:43474"/>
        <dbReference type="ChEBI" id="CHEBI:58359"/>
        <dbReference type="ChEBI" id="CHEBI:78520"/>
        <dbReference type="ChEBI" id="CHEBI:78521"/>
        <dbReference type="ChEBI" id="CHEBI:456216"/>
    </reaction>
</comment>
<keyword evidence="6" id="KW-0547">Nucleotide-binding</keyword>
<dbReference type="HAMAP" id="MF_00122">
    <property type="entry name" value="GatC"/>
    <property type="match status" value="1"/>
</dbReference>
<dbReference type="PANTHER" id="PTHR15004">
    <property type="entry name" value="GLUTAMYL-TRNA(GLN) AMIDOTRANSFERASE SUBUNIT C, MITOCHONDRIAL"/>
    <property type="match status" value="1"/>
</dbReference>
<name>A0A1T4JSB4_9FIRM</name>
<dbReference type="EC" id="6.3.5.-" evidence="6"/>
<keyword evidence="6" id="KW-0648">Protein biosynthesis</keyword>
<protein>
    <recommendedName>
        <fullName evidence="6">Aspartyl/glutamyl-tRNA(Asn/Gln) amidotransferase subunit C</fullName>
        <shortName evidence="6">Asp/Glu-ADT subunit C</shortName>
        <ecNumber evidence="6">6.3.5.-</ecNumber>
    </recommendedName>
</protein>
<comment type="subunit">
    <text evidence="2 6">Heterotrimer of A, B and C subunits.</text>
</comment>
<evidence type="ECO:0000256" key="4">
    <source>
        <dbReference type="ARBA" id="ARBA00047380"/>
    </source>
</evidence>
<keyword evidence="6" id="KW-0436">Ligase</keyword>
<proteinExistence type="inferred from homology"/>
<comment type="similarity">
    <text evidence="1 6">Belongs to the GatC family.</text>
</comment>
<dbReference type="GO" id="GO:0050566">
    <property type="term" value="F:asparaginyl-tRNA synthase (glutamine-hydrolyzing) activity"/>
    <property type="evidence" value="ECO:0007669"/>
    <property type="project" value="RHEA"/>
</dbReference>
<keyword evidence="9" id="KW-1185">Reference proteome</keyword>
<dbReference type="NCBIfam" id="TIGR00135">
    <property type="entry name" value="gatC"/>
    <property type="match status" value="1"/>
</dbReference>
<dbReference type="EMBL" id="FUWM01000004">
    <property type="protein sequence ID" value="SJZ33092.1"/>
    <property type="molecule type" value="Genomic_DNA"/>
</dbReference>
<dbReference type="GO" id="GO:0070681">
    <property type="term" value="P:glutaminyl-tRNAGln biosynthesis via transamidation"/>
    <property type="evidence" value="ECO:0007669"/>
    <property type="project" value="TreeGrafter"/>
</dbReference>